<comment type="caution">
    <text evidence="1">The sequence shown here is derived from an EMBL/GenBank/DDBJ whole genome shotgun (WGS) entry which is preliminary data.</text>
</comment>
<dbReference type="Proteomes" id="UP000821845">
    <property type="component" value="Chromosome 7"/>
</dbReference>
<evidence type="ECO:0000313" key="2">
    <source>
        <dbReference type="Proteomes" id="UP000821845"/>
    </source>
</evidence>
<keyword evidence="2" id="KW-1185">Reference proteome</keyword>
<reference evidence="1" key="1">
    <citation type="submission" date="2020-05" db="EMBL/GenBank/DDBJ databases">
        <title>Large-scale comparative analyses of tick genomes elucidate their genetic diversity and vector capacities.</title>
        <authorList>
            <person name="Jia N."/>
            <person name="Wang J."/>
            <person name="Shi W."/>
            <person name="Du L."/>
            <person name="Sun Y."/>
            <person name="Zhan W."/>
            <person name="Jiang J."/>
            <person name="Wang Q."/>
            <person name="Zhang B."/>
            <person name="Ji P."/>
            <person name="Sakyi L.B."/>
            <person name="Cui X."/>
            <person name="Yuan T."/>
            <person name="Jiang B."/>
            <person name="Yang W."/>
            <person name="Lam T.T.-Y."/>
            <person name="Chang Q."/>
            <person name="Ding S."/>
            <person name="Wang X."/>
            <person name="Zhu J."/>
            <person name="Ruan X."/>
            <person name="Zhao L."/>
            <person name="Wei J."/>
            <person name="Que T."/>
            <person name="Du C."/>
            <person name="Cheng J."/>
            <person name="Dai P."/>
            <person name="Han X."/>
            <person name="Huang E."/>
            <person name="Gao Y."/>
            <person name="Liu J."/>
            <person name="Shao H."/>
            <person name="Ye R."/>
            <person name="Li L."/>
            <person name="Wei W."/>
            <person name="Wang X."/>
            <person name="Wang C."/>
            <person name="Yang T."/>
            <person name="Huo Q."/>
            <person name="Li W."/>
            <person name="Guo W."/>
            <person name="Chen H."/>
            <person name="Zhou L."/>
            <person name="Ni X."/>
            <person name="Tian J."/>
            <person name="Zhou Y."/>
            <person name="Sheng Y."/>
            <person name="Liu T."/>
            <person name="Pan Y."/>
            <person name="Xia L."/>
            <person name="Li J."/>
            <person name="Zhao F."/>
            <person name="Cao W."/>
        </authorList>
    </citation>
    <scope>NUCLEOTIDE SEQUENCE</scope>
    <source>
        <strain evidence="1">Hyas-2018</strain>
    </source>
</reference>
<evidence type="ECO:0000313" key="1">
    <source>
        <dbReference type="EMBL" id="KAH6925529.1"/>
    </source>
</evidence>
<gene>
    <name evidence="1" type="ORF">HPB50_006573</name>
</gene>
<name>A0ACB7RUL5_HYAAI</name>
<organism evidence="1 2">
    <name type="scientific">Hyalomma asiaticum</name>
    <name type="common">Tick</name>
    <dbReference type="NCBI Taxonomy" id="266040"/>
    <lineage>
        <taxon>Eukaryota</taxon>
        <taxon>Metazoa</taxon>
        <taxon>Ecdysozoa</taxon>
        <taxon>Arthropoda</taxon>
        <taxon>Chelicerata</taxon>
        <taxon>Arachnida</taxon>
        <taxon>Acari</taxon>
        <taxon>Parasitiformes</taxon>
        <taxon>Ixodida</taxon>
        <taxon>Ixodoidea</taxon>
        <taxon>Ixodidae</taxon>
        <taxon>Hyalomminae</taxon>
        <taxon>Hyalomma</taxon>
    </lineage>
</organism>
<dbReference type="EMBL" id="CM023487">
    <property type="protein sequence ID" value="KAH6925529.1"/>
    <property type="molecule type" value="Genomic_DNA"/>
</dbReference>
<proteinExistence type="predicted"/>
<protein>
    <submittedName>
        <fullName evidence="1">Uncharacterized protein</fullName>
    </submittedName>
</protein>
<accession>A0ACB7RUL5</accession>
<sequence>MDGEIVSPEQAVEDSSNTTATAAMDTTPPTPTKDGKTSLSNDEGSAWTLVQRKRRTQADLLVSQSKQGAKTSELHGKTTQHKPMKSRPPPLPLHDYKAILRPLGGLRLGQWTRPALTRDIGVTAGLPPVEADRLVFRLRPERNHAVVSTSYEHIALNLYSVEHLRPGEHTYPVSIYIAAPDNSCKGIIHDVDPGTSPCELMYHLVALATSFAGTNNGQNEHSPHYLQGTSGSPLHTLLRRRIPVLRASSPQASLYSLPPMGHPSNHCPTPNRVTCKICGLDNPTSEHSCTPKCRSCGGDHPTTDRGCPARARPPLNKERVRNALQQEQQQRVLEHHPTPSSSSGGDLQAASPTSGRTSRSRSRSTRSTRSKARSRTHSRTGSQPPPAKRTTSV</sequence>